<reference evidence="2 4" key="2">
    <citation type="journal article" date="2014" name="BMC Genomics">
        <title>An improved genome release (version Mt4.0) for the model legume Medicago truncatula.</title>
        <authorList>
            <person name="Tang H."/>
            <person name="Krishnakumar V."/>
            <person name="Bidwell S."/>
            <person name="Rosen B."/>
            <person name="Chan A."/>
            <person name="Zhou S."/>
            <person name="Gentzbittel L."/>
            <person name="Childs K.L."/>
            <person name="Yandell M."/>
            <person name="Gundlach H."/>
            <person name="Mayer K.F."/>
            <person name="Schwartz D.C."/>
            <person name="Town C.D."/>
        </authorList>
    </citation>
    <scope>GENOME REANNOTATION</scope>
    <source>
        <strain evidence="2">A17</strain>
        <strain evidence="3 4">cv. Jemalong A17</strain>
    </source>
</reference>
<evidence type="ECO:0000256" key="1">
    <source>
        <dbReference type="SAM" id="Phobius"/>
    </source>
</evidence>
<organism evidence="2 4">
    <name type="scientific">Medicago truncatula</name>
    <name type="common">Barrel medic</name>
    <name type="synonym">Medicago tribuloides</name>
    <dbReference type="NCBI Taxonomy" id="3880"/>
    <lineage>
        <taxon>Eukaryota</taxon>
        <taxon>Viridiplantae</taxon>
        <taxon>Streptophyta</taxon>
        <taxon>Embryophyta</taxon>
        <taxon>Tracheophyta</taxon>
        <taxon>Spermatophyta</taxon>
        <taxon>Magnoliopsida</taxon>
        <taxon>eudicotyledons</taxon>
        <taxon>Gunneridae</taxon>
        <taxon>Pentapetalae</taxon>
        <taxon>rosids</taxon>
        <taxon>fabids</taxon>
        <taxon>Fabales</taxon>
        <taxon>Fabaceae</taxon>
        <taxon>Papilionoideae</taxon>
        <taxon>50 kb inversion clade</taxon>
        <taxon>NPAAA clade</taxon>
        <taxon>Hologalegina</taxon>
        <taxon>IRL clade</taxon>
        <taxon>Trifolieae</taxon>
        <taxon>Medicago</taxon>
    </lineage>
</organism>
<evidence type="ECO:0000313" key="3">
    <source>
        <dbReference type="EnsemblPlants" id="KEH38132"/>
    </source>
</evidence>
<evidence type="ECO:0000313" key="2">
    <source>
        <dbReference type="EMBL" id="KEH38132.1"/>
    </source>
</evidence>
<dbReference type="EnsemblPlants" id="KEH38132">
    <property type="protein sequence ID" value="KEH38132"/>
    <property type="gene ID" value="MTR_2g461830"/>
</dbReference>
<name>A0A072V8H0_MEDTR</name>
<sequence length="111" mass="12577">MALLTYMDPKIWTITILADKILFMLLEHEGPMPVLTLISGVLCFSGPTDEDRYDTILLVGLSVLLFTGVFCKLRANSDYYKRDRTRNLRTCCAKVLIENGLKKATRCTQVT</sequence>
<reference evidence="3" key="3">
    <citation type="submission" date="2015-04" db="UniProtKB">
        <authorList>
            <consortium name="EnsemblPlants"/>
        </authorList>
    </citation>
    <scope>IDENTIFICATION</scope>
    <source>
        <strain evidence="3">cv. Jemalong A17</strain>
    </source>
</reference>
<reference evidence="2 4" key="1">
    <citation type="journal article" date="2011" name="Nature">
        <title>The Medicago genome provides insight into the evolution of rhizobial symbioses.</title>
        <authorList>
            <person name="Young N.D."/>
            <person name="Debelle F."/>
            <person name="Oldroyd G.E."/>
            <person name="Geurts R."/>
            <person name="Cannon S.B."/>
            <person name="Udvardi M.K."/>
            <person name="Benedito V.A."/>
            <person name="Mayer K.F."/>
            <person name="Gouzy J."/>
            <person name="Schoof H."/>
            <person name="Van de Peer Y."/>
            <person name="Proost S."/>
            <person name="Cook D.R."/>
            <person name="Meyers B.C."/>
            <person name="Spannagl M."/>
            <person name="Cheung F."/>
            <person name="De Mita S."/>
            <person name="Krishnakumar V."/>
            <person name="Gundlach H."/>
            <person name="Zhou S."/>
            <person name="Mudge J."/>
            <person name="Bharti A.K."/>
            <person name="Murray J.D."/>
            <person name="Naoumkina M.A."/>
            <person name="Rosen B."/>
            <person name="Silverstein K.A."/>
            <person name="Tang H."/>
            <person name="Rombauts S."/>
            <person name="Zhao P.X."/>
            <person name="Zhou P."/>
            <person name="Barbe V."/>
            <person name="Bardou P."/>
            <person name="Bechner M."/>
            <person name="Bellec A."/>
            <person name="Berger A."/>
            <person name="Berges H."/>
            <person name="Bidwell S."/>
            <person name="Bisseling T."/>
            <person name="Choisne N."/>
            <person name="Couloux A."/>
            <person name="Denny R."/>
            <person name="Deshpande S."/>
            <person name="Dai X."/>
            <person name="Doyle J.J."/>
            <person name="Dudez A.M."/>
            <person name="Farmer A.D."/>
            <person name="Fouteau S."/>
            <person name="Franken C."/>
            <person name="Gibelin C."/>
            <person name="Gish J."/>
            <person name="Goldstein S."/>
            <person name="Gonzalez A.J."/>
            <person name="Green P.J."/>
            <person name="Hallab A."/>
            <person name="Hartog M."/>
            <person name="Hua A."/>
            <person name="Humphray S.J."/>
            <person name="Jeong D.H."/>
            <person name="Jing Y."/>
            <person name="Jocker A."/>
            <person name="Kenton S.M."/>
            <person name="Kim D.J."/>
            <person name="Klee K."/>
            <person name="Lai H."/>
            <person name="Lang C."/>
            <person name="Lin S."/>
            <person name="Macmil S.L."/>
            <person name="Magdelenat G."/>
            <person name="Matthews L."/>
            <person name="McCorrison J."/>
            <person name="Monaghan E.L."/>
            <person name="Mun J.H."/>
            <person name="Najar F.Z."/>
            <person name="Nicholson C."/>
            <person name="Noirot C."/>
            <person name="O'Bleness M."/>
            <person name="Paule C.R."/>
            <person name="Poulain J."/>
            <person name="Prion F."/>
            <person name="Qin B."/>
            <person name="Qu C."/>
            <person name="Retzel E.F."/>
            <person name="Riddle C."/>
            <person name="Sallet E."/>
            <person name="Samain S."/>
            <person name="Samson N."/>
            <person name="Sanders I."/>
            <person name="Saurat O."/>
            <person name="Scarpelli C."/>
            <person name="Schiex T."/>
            <person name="Segurens B."/>
            <person name="Severin A.J."/>
            <person name="Sherrier D.J."/>
            <person name="Shi R."/>
            <person name="Sims S."/>
            <person name="Singer S.R."/>
            <person name="Sinharoy S."/>
            <person name="Sterck L."/>
            <person name="Viollet A."/>
            <person name="Wang B.B."/>
            <person name="Wang K."/>
            <person name="Wang M."/>
            <person name="Wang X."/>
            <person name="Warfsmann J."/>
            <person name="Weissenbach J."/>
            <person name="White D.D."/>
            <person name="White J.D."/>
            <person name="Wiley G.B."/>
            <person name="Wincker P."/>
            <person name="Xing Y."/>
            <person name="Yang L."/>
            <person name="Yao Z."/>
            <person name="Ying F."/>
            <person name="Zhai J."/>
            <person name="Zhou L."/>
            <person name="Zuber A."/>
            <person name="Denarie J."/>
            <person name="Dixon R.A."/>
            <person name="May G.D."/>
            <person name="Schwartz D.C."/>
            <person name="Rogers J."/>
            <person name="Quetier F."/>
            <person name="Town C.D."/>
            <person name="Roe B.A."/>
        </authorList>
    </citation>
    <scope>NUCLEOTIDE SEQUENCE [LARGE SCALE GENOMIC DNA]</scope>
    <source>
        <strain evidence="2">A17</strain>
        <strain evidence="3 4">cv. Jemalong A17</strain>
    </source>
</reference>
<feature type="transmembrane region" description="Helical" evidence="1">
    <location>
        <begin position="55"/>
        <end position="75"/>
    </location>
</feature>
<keyword evidence="1" id="KW-0472">Membrane</keyword>
<dbReference type="HOGENOM" id="CLU_2162140_0_0_1"/>
<evidence type="ECO:0000313" key="4">
    <source>
        <dbReference type="Proteomes" id="UP000002051"/>
    </source>
</evidence>
<keyword evidence="1 2" id="KW-0812">Transmembrane</keyword>
<gene>
    <name evidence="2" type="ordered locus">MTR_2g461830</name>
</gene>
<keyword evidence="4" id="KW-1185">Reference proteome</keyword>
<dbReference type="AlphaFoldDB" id="A0A072V8H0"/>
<keyword evidence="1" id="KW-1133">Transmembrane helix</keyword>
<dbReference type="EMBL" id="CM001218">
    <property type="protein sequence ID" value="KEH38132.1"/>
    <property type="molecule type" value="Genomic_DNA"/>
</dbReference>
<accession>A0A072V8H0</accession>
<dbReference type="Proteomes" id="UP000002051">
    <property type="component" value="Chromosome 2"/>
</dbReference>
<protein>
    <submittedName>
        <fullName evidence="2">Transmembrane protein, putative</fullName>
    </submittedName>
</protein>
<proteinExistence type="predicted"/>